<accession>A0ACA9MXP0</accession>
<organism evidence="1 2">
    <name type="scientific">Acaulospora colombiana</name>
    <dbReference type="NCBI Taxonomy" id="27376"/>
    <lineage>
        <taxon>Eukaryota</taxon>
        <taxon>Fungi</taxon>
        <taxon>Fungi incertae sedis</taxon>
        <taxon>Mucoromycota</taxon>
        <taxon>Glomeromycotina</taxon>
        <taxon>Glomeromycetes</taxon>
        <taxon>Diversisporales</taxon>
        <taxon>Acaulosporaceae</taxon>
        <taxon>Acaulospora</taxon>
    </lineage>
</organism>
<keyword evidence="2" id="KW-1185">Reference proteome</keyword>
<feature type="non-terminal residue" evidence="1">
    <location>
        <position position="343"/>
    </location>
</feature>
<dbReference type="Proteomes" id="UP000789525">
    <property type="component" value="Unassembled WGS sequence"/>
</dbReference>
<reference evidence="1" key="1">
    <citation type="submission" date="2021-06" db="EMBL/GenBank/DDBJ databases">
        <authorList>
            <person name="Kallberg Y."/>
            <person name="Tangrot J."/>
            <person name="Rosling A."/>
        </authorList>
    </citation>
    <scope>NUCLEOTIDE SEQUENCE</scope>
    <source>
        <strain evidence="1">CL356</strain>
    </source>
</reference>
<evidence type="ECO:0000313" key="1">
    <source>
        <dbReference type="EMBL" id="CAG8620881.1"/>
    </source>
</evidence>
<proteinExistence type="predicted"/>
<protein>
    <submittedName>
        <fullName evidence="1">14909_t:CDS:1</fullName>
    </submittedName>
</protein>
<gene>
    <name evidence="1" type="ORF">ACOLOM_LOCUS7324</name>
</gene>
<evidence type="ECO:0000313" key="2">
    <source>
        <dbReference type="Proteomes" id="UP000789525"/>
    </source>
</evidence>
<comment type="caution">
    <text evidence="1">The sequence shown here is derived from an EMBL/GenBank/DDBJ whole genome shotgun (WGS) entry which is preliminary data.</text>
</comment>
<sequence length="343" mass="39844">MEVEVREIFNDYKVKKPSSTFRRSTMKEIFNMGRRGRRDSLISMSQYQAEPKNLIKEKAASRLPAECMRLIIKHVERKRDIVSCLLVNKHWCSTVIPLLWARPFDNVSLENRFKLIRTYISCLEGEERSGLNYALRKYRVEIPYSSQVLFEYATYLERFSYNKLYMAVDSGIRKYISEVAGRSTHQQTILITSVLCQLFMRQSRRVSSIEITKFYGAMDLPRSSLFSAAEYALSSLQRLELEYTGKMTRNTLKLLKYISKYCHKILIMELRFPYLTDKMDVVNSIVDIINAQTQLTEFRLSGLRFGAEKIVPALVSQADSLSTLKFMNCDFTGTDFGPLANCK</sequence>
<name>A0ACA9MXP0_9GLOM</name>
<dbReference type="EMBL" id="CAJVPT010016698">
    <property type="protein sequence ID" value="CAG8620881.1"/>
    <property type="molecule type" value="Genomic_DNA"/>
</dbReference>